<dbReference type="EMBL" id="VCEJ01000004">
    <property type="protein sequence ID" value="TLV00371.1"/>
    <property type="molecule type" value="Genomic_DNA"/>
</dbReference>
<feature type="chain" id="PRO_5024390721" description="Lipoprotein" evidence="1">
    <location>
        <begin position="23"/>
        <end position="120"/>
    </location>
</feature>
<reference evidence="2 3" key="1">
    <citation type="submission" date="2019-05" db="EMBL/GenBank/DDBJ databases">
        <authorList>
            <person name="Qu J.-H."/>
        </authorList>
    </citation>
    <scope>NUCLEOTIDE SEQUENCE [LARGE SCALE GENOMIC DNA]</scope>
    <source>
        <strain evidence="2 3">T17</strain>
    </source>
</reference>
<evidence type="ECO:0008006" key="4">
    <source>
        <dbReference type="Google" id="ProtNLM"/>
    </source>
</evidence>
<dbReference type="OrthoDB" id="9843527at2"/>
<gene>
    <name evidence="2" type="ORF">FEN17_12820</name>
</gene>
<comment type="caution">
    <text evidence="2">The sequence shown here is derived from an EMBL/GenBank/DDBJ whole genome shotgun (WGS) entry which is preliminary data.</text>
</comment>
<evidence type="ECO:0000313" key="2">
    <source>
        <dbReference type="EMBL" id="TLV00371.1"/>
    </source>
</evidence>
<feature type="signal peptide" evidence="1">
    <location>
        <begin position="1"/>
        <end position="22"/>
    </location>
</feature>
<sequence length="120" mass="12963">MRSSIKILFLVCLSCLSLLACKENKEPQRAQCGCDSDAEAVINTISGKIEVDTSKQPAVYRLQGYYATGLTVCNDSTFQTLLAQHKIANGDSVVFSGEAKNTCADCEFCGLISVKTLTKK</sequence>
<accession>A0A5R9KW21</accession>
<protein>
    <recommendedName>
        <fullName evidence="4">Lipoprotein</fullName>
    </recommendedName>
</protein>
<dbReference type="RefSeq" id="WP_138365751.1">
    <property type="nucleotide sequence ID" value="NZ_VCEJ01000004.1"/>
</dbReference>
<proteinExistence type="predicted"/>
<keyword evidence="1" id="KW-0732">Signal</keyword>
<dbReference type="AlphaFoldDB" id="A0A5R9KW21"/>
<dbReference type="Proteomes" id="UP000306402">
    <property type="component" value="Unassembled WGS sequence"/>
</dbReference>
<evidence type="ECO:0000313" key="3">
    <source>
        <dbReference type="Proteomes" id="UP000306402"/>
    </source>
</evidence>
<keyword evidence="3" id="KW-1185">Reference proteome</keyword>
<organism evidence="2 3">
    <name type="scientific">Dyadobacter luticola</name>
    <dbReference type="NCBI Taxonomy" id="1979387"/>
    <lineage>
        <taxon>Bacteria</taxon>
        <taxon>Pseudomonadati</taxon>
        <taxon>Bacteroidota</taxon>
        <taxon>Cytophagia</taxon>
        <taxon>Cytophagales</taxon>
        <taxon>Spirosomataceae</taxon>
        <taxon>Dyadobacter</taxon>
    </lineage>
</organism>
<dbReference type="PROSITE" id="PS51257">
    <property type="entry name" value="PROKAR_LIPOPROTEIN"/>
    <property type="match status" value="1"/>
</dbReference>
<name>A0A5R9KW21_9BACT</name>
<evidence type="ECO:0000256" key="1">
    <source>
        <dbReference type="SAM" id="SignalP"/>
    </source>
</evidence>